<proteinExistence type="predicted"/>
<dbReference type="KEGG" id="nfn:NFRAN_1387"/>
<evidence type="ECO:0000313" key="2">
    <source>
        <dbReference type="Proteomes" id="UP000294299"/>
    </source>
</evidence>
<dbReference type="GeneID" id="39420746"/>
<dbReference type="Proteomes" id="UP000294299">
    <property type="component" value="Chromosome NFRAN"/>
</dbReference>
<protein>
    <submittedName>
        <fullName evidence="1">Uncharacterized protein</fullName>
    </submittedName>
</protein>
<accession>A0A484I7I4</accession>
<dbReference type="EMBL" id="LR216287">
    <property type="protein sequence ID" value="VFJ13709.1"/>
    <property type="molecule type" value="Genomic_DNA"/>
</dbReference>
<evidence type="ECO:0000313" key="1">
    <source>
        <dbReference type="EMBL" id="VFJ13709.1"/>
    </source>
</evidence>
<keyword evidence="2" id="KW-1185">Reference proteome</keyword>
<sequence>MSNYSSDKNVHIIVHGQRQLFESIKSKLSTVGFKPENMILADMNKPGNQGDYVAMLWPPMAPQEIIISQIIDFEGTNGRGMGAWASVNQKELQRIPIN</sequence>
<organism evidence="1 2">
    <name type="scientific">Candidatus Nitrosocosmicus franklandianus</name>
    <dbReference type="NCBI Taxonomy" id="1798806"/>
    <lineage>
        <taxon>Archaea</taxon>
        <taxon>Nitrososphaerota</taxon>
        <taxon>Nitrososphaeria</taxon>
        <taxon>Nitrososphaerales</taxon>
        <taxon>Nitrososphaeraceae</taxon>
        <taxon>Candidatus Nitrosocosmicus</taxon>
    </lineage>
</organism>
<gene>
    <name evidence="1" type="ORF">NFRAN_1387</name>
</gene>
<dbReference type="RefSeq" id="WP_134483692.1">
    <property type="nucleotide sequence ID" value="NZ_LR216287.1"/>
</dbReference>
<dbReference type="AlphaFoldDB" id="A0A484I7I4"/>
<reference evidence="1 2" key="1">
    <citation type="submission" date="2019-02" db="EMBL/GenBank/DDBJ databases">
        <authorList>
            <person name="Lehtovirta-Morley E L."/>
        </authorList>
    </citation>
    <scope>NUCLEOTIDE SEQUENCE [LARGE SCALE GENOMIC DNA]</scope>
    <source>
        <strain evidence="1">NFRAN1</strain>
    </source>
</reference>
<name>A0A484I7I4_9ARCH</name>
<dbReference type="OrthoDB" id="9219at2157"/>